<dbReference type="Proteomes" id="UP000823399">
    <property type="component" value="Unassembled WGS sequence"/>
</dbReference>
<dbReference type="EMBL" id="JABBWM010000054">
    <property type="protein sequence ID" value="KAG2100432.1"/>
    <property type="molecule type" value="Genomic_DNA"/>
</dbReference>
<dbReference type="AlphaFoldDB" id="A0A9P7F1P4"/>
<evidence type="ECO:0000313" key="2">
    <source>
        <dbReference type="Proteomes" id="UP000823399"/>
    </source>
</evidence>
<sequence length="322" mass="37164">MEEPFEPLPELHHHLFLSDHSGDPAVKDFVPKLKNHLLSHILGFKYDGNECQFSDSERNNLCFINNLSRDQDSMWPGHNCTVMTLAREEGEHTHLFWCYIQGHKLKTVPLKLWRFSSCHLIPAFAEGRSDALLSRGNLYLMLDLLGEYDWRTSLYDEDDDLQYLEDNLGRKKLISHFSNCFAGSHASTASSHLKAMDINSMSFIRSTLNMMDIDRDSENTMDIIYQAKDDHLKGDNESLMDVNNTQIGQDNEDLMDINNTTGQDNESLMDVDSNNTQIDQEVGDNEDPMDVDDIQTVYCCHECRQHLHEFYQTMIYKNSPLV</sequence>
<reference evidence="1" key="1">
    <citation type="journal article" date="2020" name="New Phytol.">
        <title>Comparative genomics reveals dynamic genome evolution in host specialist ectomycorrhizal fungi.</title>
        <authorList>
            <person name="Lofgren L.A."/>
            <person name="Nguyen N.H."/>
            <person name="Vilgalys R."/>
            <person name="Ruytinx J."/>
            <person name="Liao H.L."/>
            <person name="Branco S."/>
            <person name="Kuo A."/>
            <person name="LaButti K."/>
            <person name="Lipzen A."/>
            <person name="Andreopoulos W."/>
            <person name="Pangilinan J."/>
            <person name="Riley R."/>
            <person name="Hundley H."/>
            <person name="Na H."/>
            <person name="Barry K."/>
            <person name="Grigoriev I.V."/>
            <person name="Stajich J.E."/>
            <person name="Kennedy P.G."/>
        </authorList>
    </citation>
    <scope>NUCLEOTIDE SEQUENCE</scope>
    <source>
        <strain evidence="1">FC423</strain>
    </source>
</reference>
<dbReference type="GeneID" id="64696249"/>
<name>A0A9P7F1P4_9AGAM</name>
<dbReference type="OrthoDB" id="2711469at2759"/>
<dbReference type="RefSeq" id="XP_041289537.1">
    <property type="nucleotide sequence ID" value="XM_041433990.1"/>
</dbReference>
<proteinExistence type="predicted"/>
<keyword evidence="2" id="KW-1185">Reference proteome</keyword>
<evidence type="ECO:0000313" key="1">
    <source>
        <dbReference type="EMBL" id="KAG2100432.1"/>
    </source>
</evidence>
<comment type="caution">
    <text evidence="1">The sequence shown here is derived from an EMBL/GenBank/DDBJ whole genome shotgun (WGS) entry which is preliminary data.</text>
</comment>
<protein>
    <submittedName>
        <fullName evidence="1">Uncharacterized protein</fullName>
    </submittedName>
</protein>
<organism evidence="1 2">
    <name type="scientific">Suillus discolor</name>
    <dbReference type="NCBI Taxonomy" id="1912936"/>
    <lineage>
        <taxon>Eukaryota</taxon>
        <taxon>Fungi</taxon>
        <taxon>Dikarya</taxon>
        <taxon>Basidiomycota</taxon>
        <taxon>Agaricomycotina</taxon>
        <taxon>Agaricomycetes</taxon>
        <taxon>Agaricomycetidae</taxon>
        <taxon>Boletales</taxon>
        <taxon>Suillineae</taxon>
        <taxon>Suillaceae</taxon>
        <taxon>Suillus</taxon>
    </lineage>
</organism>
<accession>A0A9P7F1P4</accession>
<gene>
    <name evidence="1" type="ORF">F5147DRAFT_655550</name>
</gene>